<accession>A0A1H9VQI4</accession>
<dbReference type="RefSeq" id="WP_090889044.1">
    <property type="nucleotide sequence ID" value="NZ_FOGG01000046.1"/>
</dbReference>
<sequence length="436" mass="48910">MRNLGFLLAAVLLPGMGLAQGLTASADGESSVLFKGSSIGVNLGKTEFTFGMNNLQNSIGENRKWVYGASLKGENKEGLSTLFSGGDAVPAASLRGFVGYSFSNAVLPDLEASRRAVDLREEKYNVRFQRRFLSEMRAAAVSACRTQETFQLKQDIISALSKLVFIEEMEAVLAVKAEDKQEVKDAKDAVRKEYDELNKEFKAAIAGYEQERTKLTADRGAKSYWQIIPFALADYGSSKFKKMNRLDSVNYNNSFEDINVRTDRIGFGVNAQYRNFTLGFTYAHIRGNNFDLLTKKEYTYKKVLNSGNQSLTEEKKISAYTGTYGVFDVNEYAVDLVMNFRLDKEAKNHILVNPYMRSQLSTNRELMPNKLNLGTGFYFFQQTGKFLGGFYVELPDVNNNFERMKPEADQYLRPPLQRLSLGIVAKLSISSVLGAF</sequence>
<keyword evidence="1" id="KW-0175">Coiled coil</keyword>
<name>A0A1H9VQI4_9SPHI</name>
<evidence type="ECO:0000313" key="4">
    <source>
        <dbReference type="Proteomes" id="UP000199572"/>
    </source>
</evidence>
<protein>
    <recommendedName>
        <fullName evidence="5">Outer membrane protein beta-barrel domain-containing protein</fullName>
    </recommendedName>
</protein>
<evidence type="ECO:0008006" key="5">
    <source>
        <dbReference type="Google" id="ProtNLM"/>
    </source>
</evidence>
<keyword evidence="2" id="KW-0732">Signal</keyword>
<evidence type="ECO:0000256" key="1">
    <source>
        <dbReference type="SAM" id="Coils"/>
    </source>
</evidence>
<evidence type="ECO:0000256" key="2">
    <source>
        <dbReference type="SAM" id="SignalP"/>
    </source>
</evidence>
<dbReference type="STRING" id="390241.SAMN04488023_14622"/>
<feature type="coiled-coil region" evidence="1">
    <location>
        <begin position="166"/>
        <end position="218"/>
    </location>
</feature>
<organism evidence="3 4">
    <name type="scientific">Pedobacter rhizosphaerae</name>
    <dbReference type="NCBI Taxonomy" id="390241"/>
    <lineage>
        <taxon>Bacteria</taxon>
        <taxon>Pseudomonadati</taxon>
        <taxon>Bacteroidota</taxon>
        <taxon>Sphingobacteriia</taxon>
        <taxon>Sphingobacteriales</taxon>
        <taxon>Sphingobacteriaceae</taxon>
        <taxon>Pedobacter</taxon>
    </lineage>
</organism>
<dbReference type="OrthoDB" id="960154at2"/>
<reference evidence="3 4" key="1">
    <citation type="submission" date="2016-10" db="EMBL/GenBank/DDBJ databases">
        <authorList>
            <person name="de Groot N.N."/>
        </authorList>
    </citation>
    <scope>NUCLEOTIDE SEQUENCE [LARGE SCALE GENOMIC DNA]</scope>
    <source>
        <strain evidence="3 4">DSM 18610</strain>
    </source>
</reference>
<feature type="chain" id="PRO_5011715299" description="Outer membrane protein beta-barrel domain-containing protein" evidence="2">
    <location>
        <begin position="20"/>
        <end position="436"/>
    </location>
</feature>
<gene>
    <name evidence="3" type="ORF">SAMN04488023_14622</name>
</gene>
<proteinExistence type="predicted"/>
<evidence type="ECO:0000313" key="3">
    <source>
        <dbReference type="EMBL" id="SES23503.1"/>
    </source>
</evidence>
<keyword evidence="4" id="KW-1185">Reference proteome</keyword>
<dbReference type="AlphaFoldDB" id="A0A1H9VQI4"/>
<dbReference type="Proteomes" id="UP000199572">
    <property type="component" value="Unassembled WGS sequence"/>
</dbReference>
<feature type="signal peptide" evidence="2">
    <location>
        <begin position="1"/>
        <end position="19"/>
    </location>
</feature>
<dbReference type="EMBL" id="FOGG01000046">
    <property type="protein sequence ID" value="SES23503.1"/>
    <property type="molecule type" value="Genomic_DNA"/>
</dbReference>